<accession>A0ABP0PI55</accession>
<proteinExistence type="predicted"/>
<comment type="caution">
    <text evidence="1">The sequence shown here is derived from an EMBL/GenBank/DDBJ whole genome shotgun (WGS) entry which is preliminary data.</text>
</comment>
<dbReference type="Proteomes" id="UP001642484">
    <property type="component" value="Unassembled WGS sequence"/>
</dbReference>
<sequence length="466" mass="52752">MARVVPICLHGDEGRGKRRSQTTVVSWECVLGMVAAPTRCSQCKPTSLPEDNGVGWGGNPLARDLVCNLKGHSFIQHFPLFVLPGTIWKAYKTITHKMLQRVASDFHDLFYHGVEVDGNTWYAAAIGSKGDLKWWSKICHLKRGYENKGKKSDIPHCHACLAGSAGLPAEDLGSSPCWVSTIYKVRPWDVENPPDLDMVPYDTEMPEAFYKHDSFHTLRLGIYRDFCGSVVFMLLHMGYFGPGDIDAKLTAAHNHFHLWQLATHKHAALRSFTKHLLCYKNAKSFPWFNCKGSDCALLVMWIHTLVCGILVGGVPRDHQRPLEVIRDTAAVATDFYGIVVKHNMFLTRDCGSSLVEKGRSFINGYSILAQLSFTFQWCLFAIKPKAHFFRHIVYELESQLARQNQLLLNPLLFDCSQNEDFIGRVCRMARKIDHRVMGVRVLTNYLIKAGLLYDRAVQNKKQRLAA</sequence>
<name>A0ABP0PI55_9DINO</name>
<organism evidence="1 2">
    <name type="scientific">Durusdinium trenchii</name>
    <dbReference type="NCBI Taxonomy" id="1381693"/>
    <lineage>
        <taxon>Eukaryota</taxon>
        <taxon>Sar</taxon>
        <taxon>Alveolata</taxon>
        <taxon>Dinophyceae</taxon>
        <taxon>Suessiales</taxon>
        <taxon>Symbiodiniaceae</taxon>
        <taxon>Durusdinium</taxon>
    </lineage>
</organism>
<gene>
    <name evidence="1" type="ORF">CCMP2556_LOCUS37280</name>
</gene>
<dbReference type="EMBL" id="CAXAMN010023173">
    <property type="protein sequence ID" value="CAK9075700.1"/>
    <property type="molecule type" value="Genomic_DNA"/>
</dbReference>
<protein>
    <submittedName>
        <fullName evidence="1">Uncharacterized protein</fullName>
    </submittedName>
</protein>
<evidence type="ECO:0000313" key="1">
    <source>
        <dbReference type="EMBL" id="CAK9075700.1"/>
    </source>
</evidence>
<keyword evidence="2" id="KW-1185">Reference proteome</keyword>
<reference evidence="1 2" key="1">
    <citation type="submission" date="2024-02" db="EMBL/GenBank/DDBJ databases">
        <authorList>
            <person name="Chen Y."/>
            <person name="Shah S."/>
            <person name="Dougan E. K."/>
            <person name="Thang M."/>
            <person name="Chan C."/>
        </authorList>
    </citation>
    <scope>NUCLEOTIDE SEQUENCE [LARGE SCALE GENOMIC DNA]</scope>
</reference>
<evidence type="ECO:0000313" key="2">
    <source>
        <dbReference type="Proteomes" id="UP001642484"/>
    </source>
</evidence>